<dbReference type="SUPFAM" id="SSF51445">
    <property type="entry name" value="(Trans)glycosidases"/>
    <property type="match status" value="1"/>
</dbReference>
<dbReference type="RefSeq" id="WP_111132937.1">
    <property type="nucleotide sequence ID" value="NZ_POUB01000017.1"/>
</dbReference>
<protein>
    <recommendedName>
        <fullName evidence="4">F5/8 type C domain-containing protein</fullName>
    </recommendedName>
</protein>
<sequence>MTMKAVRLGFALVPALVAPLLAVPIAQADATTRITTGSYVYDQPTNGGAASDLGKSGLISYARGALGDGATTTTAQWVGNGQLTYKDVSVVLDLYRDYPLGQLTVTSNAPNRYYGIRSISIRTRAEAEPDFTSVHAQSWYGTSTPLPEGVPLNHTTSVDLADRRARFVIIKITRGHEWQHMPLTEVTVTAGAGEPGADPALPLNADQLRAEIAKPVTQIPRPGMADVGNYHASTKPDDGAPDNAGGVTGFRYGQLFNRDAGSGAGWRGRADAPKNVTVVFDLLNDFPLDRIRIFSRAPNQFWGFDEINVTYRAEASATYRVASRASRARTELDYQLDIPVANATARFVRIEMVRQNQYLHLPLSEIEFVQGSGPVGANPGPPLPLAGLQQELTRYTRLADEYGQYLYQDWPGKVTSDEQLRQEYRDEAARLADVRRDTATYDRYGGVRALGDHGAAGFFRLEKVNGRWWFVTPDGHLFFLKGVDSVSDEEWGYGTVHRNADGSPRDVFDALPDPRLYPGAYATTERGHVVSFVKANLTRKYGQDYGDRWRDITTRRLLDWGFNALSKWAADPALEFPHIDQVTAPPDAIRVLWGIDPFDPEFRAKLDRHIDIKSKKNDPWLIGYFFDNERGWNRDVVAEVLRSPSSLPAKRAFASYLADAYGGDLNRVNAMLGTNAESFDALADLRLDVARLPAADLNGFITRASEVYYSTVRAAIRKQDPHHLFLGSALVPTWRTSLEWNVGGLDHLDAISLDVYGDNANYLTEYEPYDKPVVNLEYSFNTHDRGMRAINAAARSATVAERGTKYRSFVEAQATSPVFVGSGWFVYYDQAVTGRPGDGESFNFGLLNQQDQPYTEMTEVMASTNDTLELVHRYGSIDLTATAVAETITRLEPVRLGSTRLPMPQRSDRFVVSVAWSSRPDVIDLSGAVRHRPVPTVVRLVLRVTKVADGSVAVTEPLAVRVDGTRTDPS</sequence>
<dbReference type="AlphaFoldDB" id="A0A2W2D978"/>
<evidence type="ECO:0008006" key="4">
    <source>
        <dbReference type="Google" id="ProtNLM"/>
    </source>
</evidence>
<comment type="caution">
    <text evidence="2">The sequence shown here is derived from an EMBL/GenBank/DDBJ whole genome shotgun (WGS) entry which is preliminary data.</text>
</comment>
<dbReference type="Proteomes" id="UP000248749">
    <property type="component" value="Unassembled WGS sequence"/>
</dbReference>
<keyword evidence="3" id="KW-1185">Reference proteome</keyword>
<dbReference type="EMBL" id="POUB01000017">
    <property type="protein sequence ID" value="PZG01925.1"/>
    <property type="molecule type" value="Genomic_DNA"/>
</dbReference>
<dbReference type="Gene3D" id="3.20.20.80">
    <property type="entry name" value="Glycosidases"/>
    <property type="match status" value="1"/>
</dbReference>
<evidence type="ECO:0000256" key="1">
    <source>
        <dbReference type="SAM" id="SignalP"/>
    </source>
</evidence>
<feature type="chain" id="PRO_5016082689" description="F5/8 type C domain-containing protein" evidence="1">
    <location>
        <begin position="29"/>
        <end position="970"/>
    </location>
</feature>
<gene>
    <name evidence="2" type="ORF">C1I99_04880</name>
</gene>
<organism evidence="2 3">
    <name type="scientific">Micromonospora deserti</name>
    <dbReference type="NCBI Taxonomy" id="2070366"/>
    <lineage>
        <taxon>Bacteria</taxon>
        <taxon>Bacillati</taxon>
        <taxon>Actinomycetota</taxon>
        <taxon>Actinomycetes</taxon>
        <taxon>Micromonosporales</taxon>
        <taxon>Micromonosporaceae</taxon>
        <taxon>Micromonospora</taxon>
    </lineage>
</organism>
<keyword evidence="1" id="KW-0732">Signal</keyword>
<evidence type="ECO:0000313" key="3">
    <source>
        <dbReference type="Proteomes" id="UP000248749"/>
    </source>
</evidence>
<feature type="signal peptide" evidence="1">
    <location>
        <begin position="1"/>
        <end position="28"/>
    </location>
</feature>
<reference evidence="2 3" key="1">
    <citation type="submission" date="2018-01" db="EMBL/GenBank/DDBJ databases">
        <title>Draft genome sequence of Salinispora sp. 13K206.</title>
        <authorList>
            <person name="Sahin N."/>
            <person name="Saygin H."/>
            <person name="Ay H."/>
        </authorList>
    </citation>
    <scope>NUCLEOTIDE SEQUENCE [LARGE SCALE GENOMIC DNA]</scope>
    <source>
        <strain evidence="2 3">13K206</strain>
    </source>
</reference>
<evidence type="ECO:0000313" key="2">
    <source>
        <dbReference type="EMBL" id="PZG01925.1"/>
    </source>
</evidence>
<name>A0A2W2D978_9ACTN</name>
<dbReference type="OrthoDB" id="9800974at2"/>
<proteinExistence type="predicted"/>
<accession>A0A2W2D978</accession>
<dbReference type="InterPro" id="IPR017853">
    <property type="entry name" value="GH"/>
</dbReference>